<proteinExistence type="predicted"/>
<name>A0A444ZZI5_ARAHY</name>
<reference evidence="1 2" key="1">
    <citation type="submission" date="2019-01" db="EMBL/GenBank/DDBJ databases">
        <title>Sequencing of cultivated peanut Arachis hypogaea provides insights into genome evolution and oil improvement.</title>
        <authorList>
            <person name="Chen X."/>
        </authorList>
    </citation>
    <scope>NUCLEOTIDE SEQUENCE [LARGE SCALE GENOMIC DNA]</scope>
    <source>
        <strain evidence="2">cv. Fuhuasheng</strain>
        <tissue evidence="1">Leaves</tissue>
    </source>
</reference>
<dbReference type="PANTHER" id="PTHR33144">
    <property type="entry name" value="OS10G0409366 PROTEIN-RELATED"/>
    <property type="match status" value="1"/>
</dbReference>
<keyword evidence="2" id="KW-1185">Reference proteome</keyword>
<evidence type="ECO:0000313" key="1">
    <source>
        <dbReference type="EMBL" id="RYR19587.1"/>
    </source>
</evidence>
<organism evidence="1 2">
    <name type="scientific">Arachis hypogaea</name>
    <name type="common">Peanut</name>
    <dbReference type="NCBI Taxonomy" id="3818"/>
    <lineage>
        <taxon>Eukaryota</taxon>
        <taxon>Viridiplantae</taxon>
        <taxon>Streptophyta</taxon>
        <taxon>Embryophyta</taxon>
        <taxon>Tracheophyta</taxon>
        <taxon>Spermatophyta</taxon>
        <taxon>Magnoliopsida</taxon>
        <taxon>eudicotyledons</taxon>
        <taxon>Gunneridae</taxon>
        <taxon>Pentapetalae</taxon>
        <taxon>rosids</taxon>
        <taxon>fabids</taxon>
        <taxon>Fabales</taxon>
        <taxon>Fabaceae</taxon>
        <taxon>Papilionoideae</taxon>
        <taxon>50 kb inversion clade</taxon>
        <taxon>dalbergioids sensu lato</taxon>
        <taxon>Dalbergieae</taxon>
        <taxon>Pterocarpus clade</taxon>
        <taxon>Arachis</taxon>
    </lineage>
</organism>
<dbReference type="EMBL" id="SDMP01000013">
    <property type="protein sequence ID" value="RYR19587.1"/>
    <property type="molecule type" value="Genomic_DNA"/>
</dbReference>
<dbReference type="Proteomes" id="UP000289738">
    <property type="component" value="Chromosome B03"/>
</dbReference>
<protein>
    <submittedName>
        <fullName evidence="1">Uncharacterized protein</fullName>
    </submittedName>
</protein>
<gene>
    <name evidence="1" type="ORF">Ahy_B03g064415</name>
</gene>
<dbReference type="PANTHER" id="PTHR33144:SF25">
    <property type="entry name" value="DUF4216 DOMAIN-CONTAINING PROTEIN"/>
    <property type="match status" value="1"/>
</dbReference>
<accession>A0A444ZZI5</accession>
<evidence type="ECO:0000313" key="2">
    <source>
        <dbReference type="Proteomes" id="UP000289738"/>
    </source>
</evidence>
<dbReference type="AlphaFoldDB" id="A0A444ZZI5"/>
<sequence>MPKIGHFTKTSKLETCQHPQTGVPAISSSHHDDSLIPYPSSDGVLAATSLRLSRPPCSKLRPVPHTCINSAHNLELEDEDLDPKANEIDSFDQHIDNLFAASRAQNCKGRKTTEFWNVNIIDSRKRIKSTILKSIGKSWRDTRSMLYHEYYDSTKTLEQNIEECLPGVDKEYWKWFIAYCNKPDTQVEVVAKKLKRKTMENKIAITEINWQIMESALRYLIQRHEGEVPSDIAAGMNPLKGQSEK</sequence>
<comment type="caution">
    <text evidence="1">The sequence shown here is derived from an EMBL/GenBank/DDBJ whole genome shotgun (WGS) entry which is preliminary data.</text>
</comment>